<dbReference type="InterPro" id="IPR001611">
    <property type="entry name" value="Leu-rich_rpt"/>
</dbReference>
<dbReference type="InterPro" id="IPR011009">
    <property type="entry name" value="Kinase-like_dom_sf"/>
</dbReference>
<dbReference type="PANTHER" id="PTHR48007">
    <property type="entry name" value="LEUCINE-RICH REPEAT RECEPTOR-LIKE PROTEIN KINASE PXC1"/>
    <property type="match status" value="1"/>
</dbReference>
<feature type="region of interest" description="Disordered" evidence="7">
    <location>
        <begin position="256"/>
        <end position="314"/>
    </location>
</feature>
<evidence type="ECO:0000259" key="8">
    <source>
        <dbReference type="PROSITE" id="PS50011"/>
    </source>
</evidence>
<evidence type="ECO:0000313" key="9">
    <source>
        <dbReference type="EMBL" id="RRT63046.1"/>
    </source>
</evidence>
<comment type="caution">
    <text evidence="9">The sequence shown here is derived from an EMBL/GenBank/DDBJ whole genome shotgun (WGS) entry which is preliminary data.</text>
</comment>
<dbReference type="Pfam" id="PF08263">
    <property type="entry name" value="LRRNT_2"/>
    <property type="match status" value="1"/>
</dbReference>
<evidence type="ECO:0000256" key="1">
    <source>
        <dbReference type="ARBA" id="ARBA00004370"/>
    </source>
</evidence>
<dbReference type="GO" id="GO:0005524">
    <property type="term" value="F:ATP binding"/>
    <property type="evidence" value="ECO:0007669"/>
    <property type="project" value="InterPro"/>
</dbReference>
<feature type="compositionally biased region" description="Basic and acidic residues" evidence="7">
    <location>
        <begin position="256"/>
        <end position="266"/>
    </location>
</feature>
<organism evidence="9 10">
    <name type="scientific">Ensete ventricosum</name>
    <name type="common">Abyssinian banana</name>
    <name type="synonym">Musa ensete</name>
    <dbReference type="NCBI Taxonomy" id="4639"/>
    <lineage>
        <taxon>Eukaryota</taxon>
        <taxon>Viridiplantae</taxon>
        <taxon>Streptophyta</taxon>
        <taxon>Embryophyta</taxon>
        <taxon>Tracheophyta</taxon>
        <taxon>Spermatophyta</taxon>
        <taxon>Magnoliopsida</taxon>
        <taxon>Liliopsida</taxon>
        <taxon>Zingiberales</taxon>
        <taxon>Musaceae</taxon>
        <taxon>Ensete</taxon>
    </lineage>
</organism>
<accession>A0A426ZGE6</accession>
<dbReference type="Pfam" id="PF00069">
    <property type="entry name" value="Pkinase"/>
    <property type="match status" value="1"/>
</dbReference>
<evidence type="ECO:0000256" key="7">
    <source>
        <dbReference type="SAM" id="MobiDB-lite"/>
    </source>
</evidence>
<dbReference type="PANTHER" id="PTHR48007:SF38">
    <property type="entry name" value="LEUCINE-RICH REPEAT PROTEIN KINASE FAMILY PROTEIN"/>
    <property type="match status" value="1"/>
</dbReference>
<dbReference type="Gene3D" id="3.30.200.20">
    <property type="entry name" value="Phosphorylase Kinase, domain 1"/>
    <property type="match status" value="1"/>
</dbReference>
<dbReference type="InterPro" id="IPR046959">
    <property type="entry name" value="PRK1-6/SRF4-like"/>
</dbReference>
<gene>
    <name evidence="9" type="ORF">B296_00005541</name>
</gene>
<dbReference type="Gene3D" id="3.80.10.10">
    <property type="entry name" value="Ribonuclease Inhibitor"/>
    <property type="match status" value="2"/>
</dbReference>
<dbReference type="GO" id="GO:0004672">
    <property type="term" value="F:protein kinase activity"/>
    <property type="evidence" value="ECO:0007669"/>
    <property type="project" value="InterPro"/>
</dbReference>
<keyword evidence="2" id="KW-0433">Leucine-rich repeat</keyword>
<dbReference type="EMBL" id="AMZH03006744">
    <property type="protein sequence ID" value="RRT63046.1"/>
    <property type="molecule type" value="Genomic_DNA"/>
</dbReference>
<keyword evidence="5" id="KW-1133">Transmembrane helix</keyword>
<sequence length="657" mass="69949">MSDVDALLLLKGSFTNAARLSSWTQGSSSGPCDPKSPWDGVVCLHGVINGLHLADMGLSGSINVDALSHFTGLRSVSFIDNNFSGPVPAVGRLHALKAIYLSRNQFSGPIPGDFFDNMTRLKKLWLNGNAFTGPIPASLAKATALLELHLEDNDFSGTIPALDLPSLTSFNVSNNRLEGPIPDIFTKFNASSFLVNKDLCGEQLGGSPCRKVAHNGSGRVAAMCVMAVLLVCLAMYTIKTRDKTREREIVTLGKARKEVEKGEASPERGQSSGKAESTHRHRRTGSSTKPSGTGGKTGGSGDDSGSGGGGGGAGDLVMVNEGKGVFGLSDLMKAEAEVMGSGGLGSAYKAVMANGMALVVKRVRDMTRVGKESFDAEMARLGRLTHPNVLPPLAYHYRKDEKLLVYEHISKGSLLYVLHGDRGLDHASLDWPTRLKIVRGIAHGLAHIHAVLPFIEAPHGNLKSANVLLSPNFEPLLVDYGFLPLVNPAQATTVMQALRSPEVLAGRPISPRCDVYCLGILILELLTGKFPSQYLTNVKGGTDVVYWATTAIGEGREAEVLDPAIVSGAKSSVPEMKRLVHIGVECTEADPDQRLVLKDAVDRIEEVVNAEAQRATAARSHAAYVRDGAGERSARRLGSIGERSARRSDDGCSFAIS</sequence>
<dbReference type="GO" id="GO:0016020">
    <property type="term" value="C:membrane"/>
    <property type="evidence" value="ECO:0007669"/>
    <property type="project" value="UniProtKB-SubCell"/>
</dbReference>
<dbReference type="Gene3D" id="1.10.510.10">
    <property type="entry name" value="Transferase(Phosphotransferase) domain 1"/>
    <property type="match status" value="1"/>
</dbReference>
<name>A0A426ZGE6_ENSVE</name>
<dbReference type="SUPFAM" id="SSF56112">
    <property type="entry name" value="Protein kinase-like (PK-like)"/>
    <property type="match status" value="1"/>
</dbReference>
<evidence type="ECO:0000256" key="2">
    <source>
        <dbReference type="ARBA" id="ARBA00022614"/>
    </source>
</evidence>
<dbReference type="InterPro" id="IPR013210">
    <property type="entry name" value="LRR_N_plant-typ"/>
</dbReference>
<dbReference type="PROSITE" id="PS50011">
    <property type="entry name" value="PROTEIN_KINASE_DOM"/>
    <property type="match status" value="1"/>
</dbReference>
<dbReference type="InterPro" id="IPR000719">
    <property type="entry name" value="Prot_kinase_dom"/>
</dbReference>
<evidence type="ECO:0000256" key="6">
    <source>
        <dbReference type="ARBA" id="ARBA00023136"/>
    </source>
</evidence>
<dbReference type="AlphaFoldDB" id="A0A426ZGE6"/>
<evidence type="ECO:0000256" key="4">
    <source>
        <dbReference type="ARBA" id="ARBA00022737"/>
    </source>
</evidence>
<proteinExistence type="predicted"/>
<feature type="region of interest" description="Disordered" evidence="7">
    <location>
        <begin position="635"/>
        <end position="657"/>
    </location>
</feature>
<evidence type="ECO:0000256" key="5">
    <source>
        <dbReference type="ARBA" id="ARBA00022989"/>
    </source>
</evidence>
<dbReference type="InterPro" id="IPR032675">
    <property type="entry name" value="LRR_dom_sf"/>
</dbReference>
<dbReference type="SUPFAM" id="SSF52058">
    <property type="entry name" value="L domain-like"/>
    <property type="match status" value="1"/>
</dbReference>
<dbReference type="Pfam" id="PF00560">
    <property type="entry name" value="LRR_1"/>
    <property type="match status" value="3"/>
</dbReference>
<keyword evidence="6" id="KW-0472">Membrane</keyword>
<feature type="compositionally biased region" description="Gly residues" evidence="7">
    <location>
        <begin position="292"/>
        <end position="314"/>
    </location>
</feature>
<reference evidence="9 10" key="1">
    <citation type="journal article" date="2014" name="Agronomy (Basel)">
        <title>A Draft Genome Sequence for Ensete ventricosum, the Drought-Tolerant Tree Against Hunger.</title>
        <authorList>
            <person name="Harrison J."/>
            <person name="Moore K.A."/>
            <person name="Paszkiewicz K."/>
            <person name="Jones T."/>
            <person name="Grant M."/>
            <person name="Ambacheew D."/>
            <person name="Muzemil S."/>
            <person name="Studholme D.J."/>
        </authorList>
    </citation>
    <scope>NUCLEOTIDE SEQUENCE [LARGE SCALE GENOMIC DNA]</scope>
</reference>
<keyword evidence="4" id="KW-0677">Repeat</keyword>
<protein>
    <recommendedName>
        <fullName evidence="8">Protein kinase domain-containing protein</fullName>
    </recommendedName>
</protein>
<feature type="domain" description="Protein kinase" evidence="8">
    <location>
        <begin position="333"/>
        <end position="608"/>
    </location>
</feature>
<comment type="subcellular location">
    <subcellularLocation>
        <location evidence="1">Membrane</location>
    </subcellularLocation>
</comment>
<keyword evidence="3" id="KW-0812">Transmembrane</keyword>
<evidence type="ECO:0000256" key="3">
    <source>
        <dbReference type="ARBA" id="ARBA00022692"/>
    </source>
</evidence>
<evidence type="ECO:0000313" key="10">
    <source>
        <dbReference type="Proteomes" id="UP000287651"/>
    </source>
</evidence>
<dbReference type="Proteomes" id="UP000287651">
    <property type="component" value="Unassembled WGS sequence"/>
</dbReference>